<dbReference type="EMBL" id="JAIFRP010000438">
    <property type="protein sequence ID" value="KAK2578308.1"/>
    <property type="molecule type" value="Genomic_DNA"/>
</dbReference>
<gene>
    <name evidence="1" type="ORF">KPH14_002583</name>
</gene>
<sequence>MSKNKKIHHCAVFKPRTKNDDNAELSNSMIISARKTGQLNLSSRGLFTDVSGMFKHIRMLRQCIVPLMHVCLHSKFFSNCYNLYMMVLKIRNQEITKFVWNR</sequence>
<reference evidence="1" key="1">
    <citation type="submission" date="2021-08" db="EMBL/GenBank/DDBJ databases">
        <authorList>
            <person name="Misof B."/>
            <person name="Oliver O."/>
            <person name="Podsiadlowski L."/>
            <person name="Donath A."/>
            <person name="Peters R."/>
            <person name="Mayer C."/>
            <person name="Rust J."/>
            <person name="Gunkel S."/>
            <person name="Lesny P."/>
            <person name="Martin S."/>
            <person name="Oeyen J.P."/>
            <person name="Petersen M."/>
            <person name="Panagiotis P."/>
            <person name="Wilbrandt J."/>
            <person name="Tanja T."/>
        </authorList>
    </citation>
    <scope>NUCLEOTIDE SEQUENCE</scope>
    <source>
        <strain evidence="1">GBR_01_08_01A</strain>
        <tissue evidence="1">Thorax + abdomen</tissue>
    </source>
</reference>
<dbReference type="Proteomes" id="UP001258017">
    <property type="component" value="Unassembled WGS sequence"/>
</dbReference>
<evidence type="ECO:0000313" key="2">
    <source>
        <dbReference type="Proteomes" id="UP001258017"/>
    </source>
</evidence>
<name>A0AAD9REQ8_9HYME</name>
<reference evidence="1" key="2">
    <citation type="journal article" date="2023" name="Commun. Biol.">
        <title>Intrasexual cuticular hydrocarbon dimorphism in a wasp sheds light on hydrocarbon biosynthesis genes in Hymenoptera.</title>
        <authorList>
            <person name="Moris V.C."/>
            <person name="Podsiadlowski L."/>
            <person name="Martin S."/>
            <person name="Oeyen J.P."/>
            <person name="Donath A."/>
            <person name="Petersen M."/>
            <person name="Wilbrandt J."/>
            <person name="Misof B."/>
            <person name="Liedtke D."/>
            <person name="Thamm M."/>
            <person name="Scheiner R."/>
            <person name="Schmitt T."/>
            <person name="Niehuis O."/>
        </authorList>
    </citation>
    <scope>NUCLEOTIDE SEQUENCE</scope>
    <source>
        <strain evidence="1">GBR_01_08_01A</strain>
    </source>
</reference>
<organism evidence="1 2">
    <name type="scientific">Odynerus spinipes</name>
    <dbReference type="NCBI Taxonomy" id="1348599"/>
    <lineage>
        <taxon>Eukaryota</taxon>
        <taxon>Metazoa</taxon>
        <taxon>Ecdysozoa</taxon>
        <taxon>Arthropoda</taxon>
        <taxon>Hexapoda</taxon>
        <taxon>Insecta</taxon>
        <taxon>Pterygota</taxon>
        <taxon>Neoptera</taxon>
        <taxon>Endopterygota</taxon>
        <taxon>Hymenoptera</taxon>
        <taxon>Apocrita</taxon>
        <taxon>Aculeata</taxon>
        <taxon>Vespoidea</taxon>
        <taxon>Vespidae</taxon>
        <taxon>Eumeninae</taxon>
        <taxon>Odynerus</taxon>
    </lineage>
</organism>
<keyword evidence="2" id="KW-1185">Reference proteome</keyword>
<protein>
    <submittedName>
        <fullName evidence="1">Uncharacterized protein</fullName>
    </submittedName>
</protein>
<proteinExistence type="predicted"/>
<dbReference type="AlphaFoldDB" id="A0AAD9REQ8"/>
<comment type="caution">
    <text evidence="1">The sequence shown here is derived from an EMBL/GenBank/DDBJ whole genome shotgun (WGS) entry which is preliminary data.</text>
</comment>
<accession>A0AAD9REQ8</accession>
<evidence type="ECO:0000313" key="1">
    <source>
        <dbReference type="EMBL" id="KAK2578308.1"/>
    </source>
</evidence>